<dbReference type="SUPFAM" id="SSF53383">
    <property type="entry name" value="PLP-dependent transferases"/>
    <property type="match status" value="1"/>
</dbReference>
<dbReference type="InterPro" id="IPR000277">
    <property type="entry name" value="Cys/Met-Metab_PyrdxlP-dep_enz"/>
</dbReference>
<dbReference type="GO" id="GO:0019346">
    <property type="term" value="P:transsulfuration"/>
    <property type="evidence" value="ECO:0007669"/>
    <property type="project" value="InterPro"/>
</dbReference>
<comment type="caution">
    <text evidence="6">The sequence shown here is derived from an EMBL/GenBank/DDBJ whole genome shotgun (WGS) entry which is preliminary data.</text>
</comment>
<dbReference type="GO" id="GO:0019343">
    <property type="term" value="P:cysteine biosynthetic process via cystathionine"/>
    <property type="evidence" value="ECO:0007669"/>
    <property type="project" value="TreeGrafter"/>
</dbReference>
<keyword evidence="7" id="KW-1185">Reference proteome</keyword>
<dbReference type="GO" id="GO:0030170">
    <property type="term" value="F:pyridoxal phosphate binding"/>
    <property type="evidence" value="ECO:0007669"/>
    <property type="project" value="InterPro"/>
</dbReference>
<dbReference type="GO" id="GO:0005737">
    <property type="term" value="C:cytoplasm"/>
    <property type="evidence" value="ECO:0007669"/>
    <property type="project" value="TreeGrafter"/>
</dbReference>
<dbReference type="CDD" id="cd00614">
    <property type="entry name" value="CGS_like"/>
    <property type="match status" value="1"/>
</dbReference>
<gene>
    <name evidence="6" type="ORF">HNQ58_002555</name>
</gene>
<comment type="similarity">
    <text evidence="2 5">Belongs to the trans-sulfuration enzymes family.</text>
</comment>
<dbReference type="InterPro" id="IPR015424">
    <property type="entry name" value="PyrdxlP-dep_Trfase"/>
</dbReference>
<organism evidence="6 7">
    <name type="scientific">Rehaibacterium terrae</name>
    <dbReference type="NCBI Taxonomy" id="1341696"/>
    <lineage>
        <taxon>Bacteria</taxon>
        <taxon>Pseudomonadati</taxon>
        <taxon>Pseudomonadota</taxon>
        <taxon>Gammaproteobacteria</taxon>
        <taxon>Lysobacterales</taxon>
        <taxon>Lysobacteraceae</taxon>
        <taxon>Rehaibacterium</taxon>
    </lineage>
</organism>
<evidence type="ECO:0000256" key="2">
    <source>
        <dbReference type="ARBA" id="ARBA00009077"/>
    </source>
</evidence>
<dbReference type="GO" id="GO:0004123">
    <property type="term" value="F:cystathionine gamma-lyase activity"/>
    <property type="evidence" value="ECO:0007669"/>
    <property type="project" value="TreeGrafter"/>
</dbReference>
<dbReference type="PIRSF" id="PIRSF001434">
    <property type="entry name" value="CGS"/>
    <property type="match status" value="1"/>
</dbReference>
<evidence type="ECO:0000256" key="1">
    <source>
        <dbReference type="ARBA" id="ARBA00001933"/>
    </source>
</evidence>
<reference evidence="6 7" key="1">
    <citation type="submission" date="2020-08" db="EMBL/GenBank/DDBJ databases">
        <title>Genomic Encyclopedia of Type Strains, Phase IV (KMG-IV): sequencing the most valuable type-strain genomes for metagenomic binning, comparative biology and taxonomic classification.</title>
        <authorList>
            <person name="Goeker M."/>
        </authorList>
    </citation>
    <scope>NUCLEOTIDE SEQUENCE [LARGE SCALE GENOMIC DNA]</scope>
    <source>
        <strain evidence="6 7">DSM 25897</strain>
    </source>
</reference>
<keyword evidence="6" id="KW-0808">Transferase</keyword>
<evidence type="ECO:0000256" key="5">
    <source>
        <dbReference type="RuleBase" id="RU362118"/>
    </source>
</evidence>
<dbReference type="PANTHER" id="PTHR11808">
    <property type="entry name" value="TRANS-SULFURATION ENZYME FAMILY MEMBER"/>
    <property type="match status" value="1"/>
</dbReference>
<name>A0A7W7Y2H5_9GAMM</name>
<dbReference type="EMBL" id="JACHHX010000025">
    <property type="protein sequence ID" value="MBB5016633.1"/>
    <property type="molecule type" value="Genomic_DNA"/>
</dbReference>
<dbReference type="InterPro" id="IPR054542">
    <property type="entry name" value="Cys_met_metab_PP"/>
</dbReference>
<dbReference type="Proteomes" id="UP000519004">
    <property type="component" value="Unassembled WGS sequence"/>
</dbReference>
<accession>A0A7W7Y2H5</accession>
<protein>
    <submittedName>
        <fullName evidence="6">Cystathionine gamma-synthase</fullName>
        <ecNumber evidence="6">2.5.1.48</ecNumber>
    </submittedName>
</protein>
<dbReference type="GO" id="GO:0003962">
    <property type="term" value="F:cystathionine gamma-synthase activity"/>
    <property type="evidence" value="ECO:0007669"/>
    <property type="project" value="UniProtKB-EC"/>
</dbReference>
<evidence type="ECO:0000256" key="3">
    <source>
        <dbReference type="ARBA" id="ARBA00022898"/>
    </source>
</evidence>
<keyword evidence="3 4" id="KW-0663">Pyridoxal phosphate</keyword>
<feature type="modified residue" description="N6-(pyridoxal phosphate)lysine" evidence="4">
    <location>
        <position position="196"/>
    </location>
</feature>
<evidence type="ECO:0000313" key="6">
    <source>
        <dbReference type="EMBL" id="MBB5016633.1"/>
    </source>
</evidence>
<dbReference type="PANTHER" id="PTHR11808:SF15">
    <property type="entry name" value="CYSTATHIONINE GAMMA-LYASE"/>
    <property type="match status" value="1"/>
</dbReference>
<sequence length="373" mass="39542">MRFETLAVHAGGAPDAETGALAPPIHLSTTFEHAPDGHLPHGLIYQRYDNPTQQRLEAALAALDGARRSLFFATGMAAAATLLQALPAGSRVLFQRDLYHGVRALAQHEFPRWGLSADFVDATDPDAVRTALRPDTACVWVESPSNPLLQIVDIATIAELAHAHGARLVVDGTFATPALQQPLALGADVVLHSATKYLGGHSDVMGGVLNFAAADDLAARAWDIRKLHGGSANPFAAWLVLRGLRSLPARMAMHCAHARRVADFLAAHPQVETVHYPGLATHPGHAVAARQMRDFGGMLSLQVRGGREAALAVAGRLRLFHNATSLGGCESLVEHRASVEGPQPVSPQNLLRLSIGLEHADDLIADLAQALGG</sequence>
<dbReference type="Gene3D" id="3.40.640.10">
    <property type="entry name" value="Type I PLP-dependent aspartate aminotransferase-like (Major domain)"/>
    <property type="match status" value="1"/>
</dbReference>
<dbReference type="AlphaFoldDB" id="A0A7W7Y2H5"/>
<dbReference type="FunFam" id="3.40.640.10:FF:000046">
    <property type="entry name" value="Cystathionine gamma-lyase"/>
    <property type="match status" value="1"/>
</dbReference>
<dbReference type="EC" id="2.5.1.48" evidence="6"/>
<dbReference type="PROSITE" id="PS00868">
    <property type="entry name" value="CYS_MET_METAB_PP"/>
    <property type="match status" value="1"/>
</dbReference>
<dbReference type="InterPro" id="IPR015422">
    <property type="entry name" value="PyrdxlP-dep_Trfase_small"/>
</dbReference>
<dbReference type="Pfam" id="PF01053">
    <property type="entry name" value="Cys_Met_Meta_PP"/>
    <property type="match status" value="1"/>
</dbReference>
<dbReference type="Gene3D" id="3.90.1150.10">
    <property type="entry name" value="Aspartate Aminotransferase, domain 1"/>
    <property type="match status" value="1"/>
</dbReference>
<evidence type="ECO:0000313" key="7">
    <source>
        <dbReference type="Proteomes" id="UP000519004"/>
    </source>
</evidence>
<evidence type="ECO:0000256" key="4">
    <source>
        <dbReference type="PIRSR" id="PIRSR001434-2"/>
    </source>
</evidence>
<dbReference type="RefSeq" id="WP_183949297.1">
    <property type="nucleotide sequence ID" value="NZ_JACHHX010000025.1"/>
</dbReference>
<proteinExistence type="inferred from homology"/>
<dbReference type="InterPro" id="IPR015421">
    <property type="entry name" value="PyrdxlP-dep_Trfase_major"/>
</dbReference>
<comment type="cofactor">
    <cofactor evidence="1 5">
        <name>pyridoxal 5'-phosphate</name>
        <dbReference type="ChEBI" id="CHEBI:597326"/>
    </cofactor>
</comment>